<protein>
    <submittedName>
        <fullName evidence="3">DNA polymerase</fullName>
    </submittedName>
</protein>
<gene>
    <name evidence="3" type="ORF">WS67_15375</name>
</gene>
<dbReference type="SUPFAM" id="SSF56672">
    <property type="entry name" value="DNA/RNA polymerases"/>
    <property type="match status" value="1"/>
</dbReference>
<dbReference type="EMBL" id="LOWA01000032">
    <property type="protein sequence ID" value="KVE26947.1"/>
    <property type="molecule type" value="Genomic_DNA"/>
</dbReference>
<dbReference type="RefSeq" id="WP_059517729.1">
    <property type="nucleotide sequence ID" value="NZ_LOWA01000032.1"/>
</dbReference>
<comment type="caution">
    <text evidence="3">The sequence shown here is derived from an EMBL/GenBank/DDBJ whole genome shotgun (WGS) entry which is preliminary data.</text>
</comment>
<dbReference type="CDD" id="cd03468">
    <property type="entry name" value="PolY_like"/>
    <property type="match status" value="1"/>
</dbReference>
<proteinExistence type="predicted"/>
<reference evidence="3 4" key="1">
    <citation type="submission" date="2015-11" db="EMBL/GenBank/DDBJ databases">
        <title>Expanding the genomic diversity of Burkholderia species for the development of highly accurate diagnostics.</title>
        <authorList>
            <person name="Sahl J."/>
            <person name="Keim P."/>
            <person name="Wagner D."/>
        </authorList>
    </citation>
    <scope>NUCLEOTIDE SEQUENCE [LARGE SCALE GENOMIC DNA]</scope>
    <source>
        <strain evidence="3 4">TSV85</strain>
    </source>
</reference>
<evidence type="ECO:0000313" key="4">
    <source>
        <dbReference type="Proteomes" id="UP000062788"/>
    </source>
</evidence>
<evidence type="ECO:0000256" key="2">
    <source>
        <dbReference type="SAM" id="MobiDB-lite"/>
    </source>
</evidence>
<dbReference type="Proteomes" id="UP000062788">
    <property type="component" value="Unassembled WGS sequence"/>
</dbReference>
<feature type="region of interest" description="Disordered" evidence="2">
    <location>
        <begin position="44"/>
        <end position="63"/>
    </location>
</feature>
<evidence type="ECO:0000313" key="3">
    <source>
        <dbReference type="EMBL" id="KVE26947.1"/>
    </source>
</evidence>
<dbReference type="AlphaFoldDB" id="A0A124P8Z8"/>
<accession>A0A124P8Z8</accession>
<keyword evidence="1" id="KW-0227">DNA damage</keyword>
<sequence>MRVLLAIHLPRLPLDVCVPQSLERVAGCGRGVDDGAAAKRELATRHGQAAKRNPAGPGHDTGSQRAAGCVVLEQGVVLIADACAGARGVRVGMKRGGVLTLSPGTRLIERDPLREADALRAVALALLRFSPCVALEDEATLIVDVGASLRLFGGLPSLCRQVRATLATLGYASRLAAAPTGGGAWLLARAPDGRCARRRVTRPASLVRALDALPCELLPGARPYADWLRGLGCRTLADLRRLPRAGLQRRCGPALVAALDRAYGDAAELHAWLPVPPVFDARIELPERVDYAQAVLFVARRLVVQLCGWLAARQLSLAAMTFALEHERGRQTVSPTSLTLAFAEPARDETHFMRVLGERLARLALPAAVIAVRLTVTRVESVALSAGDLFPEPGRTREARARLVELLSARLGADSVLRAAPAADYRPEAANRWVPLHTPAAKSAGTPAGSPAAAFAASPAAPPRPAWLLVEPLLLETQENRPVYRTLLRIMSSAERIEAGWFDGQLVERDYHVAQDAAGACYWVYQERASSRGGAGPRWFLHGLFG</sequence>
<keyword evidence="4" id="KW-1185">Reference proteome</keyword>
<evidence type="ECO:0000256" key="1">
    <source>
        <dbReference type="ARBA" id="ARBA00022763"/>
    </source>
</evidence>
<dbReference type="PANTHER" id="PTHR35369:SF2">
    <property type="entry name" value="BLR3025 PROTEIN"/>
    <property type="match status" value="1"/>
</dbReference>
<name>A0A124P8Z8_9BURK</name>
<dbReference type="InterPro" id="IPR050356">
    <property type="entry name" value="SulA_CellDiv_inhibitor"/>
</dbReference>
<dbReference type="InterPro" id="IPR043502">
    <property type="entry name" value="DNA/RNA_pol_sf"/>
</dbReference>
<dbReference type="PANTHER" id="PTHR35369">
    <property type="entry name" value="BLR3025 PROTEIN-RELATED"/>
    <property type="match status" value="1"/>
</dbReference>
<organism evidence="3 4">
    <name type="scientific">Burkholderia singularis</name>
    <dbReference type="NCBI Taxonomy" id="1503053"/>
    <lineage>
        <taxon>Bacteria</taxon>
        <taxon>Pseudomonadati</taxon>
        <taxon>Pseudomonadota</taxon>
        <taxon>Betaproteobacteria</taxon>
        <taxon>Burkholderiales</taxon>
        <taxon>Burkholderiaceae</taxon>
        <taxon>Burkholderia</taxon>
        <taxon>pseudomallei group</taxon>
    </lineage>
</organism>
<dbReference type="GO" id="GO:0006281">
    <property type="term" value="P:DNA repair"/>
    <property type="evidence" value="ECO:0007669"/>
    <property type="project" value="TreeGrafter"/>
</dbReference>